<dbReference type="GO" id="GO:0016263">
    <property type="term" value="F:glycoprotein-N-acetylgalactosamine 3-beta-galactosyltransferase activity"/>
    <property type="evidence" value="ECO:0007669"/>
    <property type="project" value="UniProtKB-EC"/>
</dbReference>
<comment type="subcellular location">
    <subcellularLocation>
        <location evidence="1">Membrane</location>
        <topology evidence="1">Single-pass type II membrane protein</topology>
    </subcellularLocation>
</comment>
<dbReference type="PANTHER" id="PTHR23033:SF43">
    <property type="entry name" value="APPLE DOMAIN-CONTAINING PROTEIN"/>
    <property type="match status" value="1"/>
</dbReference>
<evidence type="ECO:0000256" key="5">
    <source>
        <dbReference type="ARBA" id="ARBA00022676"/>
    </source>
</evidence>
<evidence type="ECO:0000256" key="3">
    <source>
        <dbReference type="ARBA" id="ARBA00006462"/>
    </source>
</evidence>
<proteinExistence type="inferred from homology"/>
<evidence type="ECO:0000256" key="9">
    <source>
        <dbReference type="ARBA" id="ARBA00022968"/>
    </source>
</evidence>
<gene>
    <name evidence="14" type="ORF">BCR34DRAFT_498702</name>
</gene>
<keyword evidence="9" id="KW-0735">Signal-anchor</keyword>
<dbReference type="Gene3D" id="3.50.4.10">
    <property type="entry name" value="Hepatocyte Growth Factor"/>
    <property type="match status" value="1"/>
</dbReference>
<comment type="similarity">
    <text evidence="3">Belongs to the glycosyltransferase 31 family. Beta3-Gal-T subfamily.</text>
</comment>
<reference evidence="14 15" key="1">
    <citation type="submission" date="2016-07" db="EMBL/GenBank/DDBJ databases">
        <title>Pervasive Adenine N6-methylation of Active Genes in Fungi.</title>
        <authorList>
            <consortium name="DOE Joint Genome Institute"/>
            <person name="Mondo S.J."/>
            <person name="Dannebaum R.O."/>
            <person name="Kuo R.C."/>
            <person name="Labutti K."/>
            <person name="Haridas S."/>
            <person name="Kuo A."/>
            <person name="Salamov A."/>
            <person name="Ahrendt S.R."/>
            <person name="Lipzen A."/>
            <person name="Sullivan W."/>
            <person name="Andreopoulos W.B."/>
            <person name="Clum A."/>
            <person name="Lindquist E."/>
            <person name="Daum C."/>
            <person name="Ramamoorthy G.K."/>
            <person name="Gryganskyi A."/>
            <person name="Culley D."/>
            <person name="Magnuson J.K."/>
            <person name="James T.Y."/>
            <person name="O'Malley M.A."/>
            <person name="Stajich J.E."/>
            <person name="Spatafora J.W."/>
            <person name="Visel A."/>
            <person name="Grigoriev I.V."/>
        </authorList>
    </citation>
    <scope>NUCLEOTIDE SEQUENCE [LARGE SCALE GENOMIC DNA]</scope>
    <source>
        <strain evidence="14 15">CBS 115471</strain>
    </source>
</reference>
<feature type="domain" description="Fringe-like glycosyltransferase" evidence="13">
    <location>
        <begin position="174"/>
        <end position="276"/>
    </location>
</feature>
<evidence type="ECO:0000256" key="1">
    <source>
        <dbReference type="ARBA" id="ARBA00004606"/>
    </source>
</evidence>
<comment type="caution">
    <text evidence="14">The sequence shown here is derived from an EMBL/GenBank/DDBJ whole genome shotgun (WGS) entry which is preliminary data.</text>
</comment>
<keyword evidence="8" id="KW-0547">Nucleotide-binding</keyword>
<dbReference type="GO" id="GO:0000166">
    <property type="term" value="F:nucleotide binding"/>
    <property type="evidence" value="ECO:0007669"/>
    <property type="project" value="UniProtKB-KW"/>
</dbReference>
<keyword evidence="11" id="KW-0472">Membrane</keyword>
<dbReference type="InterPro" id="IPR003378">
    <property type="entry name" value="Fringe-like_glycosylTrfase"/>
</dbReference>
<protein>
    <recommendedName>
        <fullName evidence="4">N-acetylgalactosaminide beta-1,3-galactosyltransferase</fullName>
        <ecNumber evidence="4">2.4.1.122</ecNumber>
    </recommendedName>
</protein>
<comment type="pathway">
    <text evidence="2">Protein modification; protein glycosylation.</text>
</comment>
<dbReference type="Pfam" id="PF02434">
    <property type="entry name" value="Fringe"/>
    <property type="match status" value="1"/>
</dbReference>
<evidence type="ECO:0000256" key="12">
    <source>
        <dbReference type="SAM" id="MobiDB-lite"/>
    </source>
</evidence>
<evidence type="ECO:0000256" key="8">
    <source>
        <dbReference type="ARBA" id="ARBA00022741"/>
    </source>
</evidence>
<evidence type="ECO:0000259" key="13">
    <source>
        <dbReference type="Pfam" id="PF02434"/>
    </source>
</evidence>
<evidence type="ECO:0000256" key="4">
    <source>
        <dbReference type="ARBA" id="ARBA00012557"/>
    </source>
</evidence>
<evidence type="ECO:0000313" key="14">
    <source>
        <dbReference type="EMBL" id="ORX95131.1"/>
    </source>
</evidence>
<evidence type="ECO:0000256" key="2">
    <source>
        <dbReference type="ARBA" id="ARBA00004922"/>
    </source>
</evidence>
<dbReference type="Gene3D" id="3.90.550.50">
    <property type="match status" value="1"/>
</dbReference>
<keyword evidence="15" id="KW-1185">Reference proteome</keyword>
<organism evidence="14 15">
    <name type="scientific">Clohesyomyces aquaticus</name>
    <dbReference type="NCBI Taxonomy" id="1231657"/>
    <lineage>
        <taxon>Eukaryota</taxon>
        <taxon>Fungi</taxon>
        <taxon>Dikarya</taxon>
        <taxon>Ascomycota</taxon>
        <taxon>Pezizomycotina</taxon>
        <taxon>Dothideomycetes</taxon>
        <taxon>Pleosporomycetidae</taxon>
        <taxon>Pleosporales</taxon>
        <taxon>Lindgomycetaceae</taxon>
        <taxon>Clohesyomyces</taxon>
    </lineage>
</organism>
<dbReference type="GO" id="GO:0016020">
    <property type="term" value="C:membrane"/>
    <property type="evidence" value="ECO:0007669"/>
    <property type="project" value="UniProtKB-SubCell"/>
</dbReference>
<dbReference type="EMBL" id="MCFA01000288">
    <property type="protein sequence ID" value="ORX95131.1"/>
    <property type="molecule type" value="Genomic_DNA"/>
</dbReference>
<dbReference type="Proteomes" id="UP000193144">
    <property type="component" value="Unassembled WGS sequence"/>
</dbReference>
<evidence type="ECO:0000256" key="7">
    <source>
        <dbReference type="ARBA" id="ARBA00022692"/>
    </source>
</evidence>
<dbReference type="InterPro" id="IPR026050">
    <property type="entry name" value="C1GALT1/C1GALT1_chp1"/>
</dbReference>
<accession>A0A1Y1YAR6</accession>
<keyword evidence="7" id="KW-0812">Transmembrane</keyword>
<dbReference type="STRING" id="1231657.A0A1Y1YAR6"/>
<dbReference type="AlphaFoldDB" id="A0A1Y1YAR6"/>
<keyword evidence="10" id="KW-1133">Transmembrane helix</keyword>
<evidence type="ECO:0000256" key="6">
    <source>
        <dbReference type="ARBA" id="ARBA00022679"/>
    </source>
</evidence>
<keyword evidence="6" id="KW-0808">Transferase</keyword>
<dbReference type="EC" id="2.4.1.122" evidence="4"/>
<evidence type="ECO:0000256" key="11">
    <source>
        <dbReference type="ARBA" id="ARBA00023136"/>
    </source>
</evidence>
<keyword evidence="5" id="KW-0328">Glycosyltransferase</keyword>
<name>A0A1Y1YAR6_9PLEO</name>
<feature type="region of interest" description="Disordered" evidence="12">
    <location>
        <begin position="1"/>
        <end position="37"/>
    </location>
</feature>
<dbReference type="PANTHER" id="PTHR23033">
    <property type="entry name" value="BETA1,3-GALACTOSYLTRANSFERASE"/>
    <property type="match status" value="1"/>
</dbReference>
<evidence type="ECO:0000313" key="15">
    <source>
        <dbReference type="Proteomes" id="UP000193144"/>
    </source>
</evidence>
<sequence>MDAFKPAHPAVHPENEEAPDLTPPRLEPLNNEEQDDELDYWTWRTRTQFKNSKASTADPCLNFPTHLLRDVQIVLKTGTADNAARTKAQVETLIKCITNAIVVSDTDHPYGPDHQAQDVLARLLPKTYLNPEDFVAYESQKIASRDGKPLDSSMEGWKLDKYKFLPEIELAVEQNPSAKWYMFVESDTYVFWDNLFRLVDTYNYTDPWYFGSPSPGRKDNQDRTIWFAYGGAGFLLSANAAQRFTFHEKHRLGEIPRVSDRFREDIRHDCCGDSMLGWAMHEKLGLDVAGLWPMFNPHPLRGIPFSKLYWCEPVLTLHKTIPEEFNSLYQWEDSRDRTKGPLLYADLISHLGLGDFSTRDDWDNANWDGFSPSDDSPAHSSFKACKTACAADDNCFQFTYHMQHCYMAKSIRLGEKRDPEGDLADLKDGKEEDRRFMSGWDTKRIKKWVEDNKCEAPHWVKPSIKRIF</sequence>
<evidence type="ECO:0000256" key="10">
    <source>
        <dbReference type="ARBA" id="ARBA00022989"/>
    </source>
</evidence>
<dbReference type="OrthoDB" id="414175at2759"/>